<comment type="caution">
    <text evidence="1">The sequence shown here is derived from an EMBL/GenBank/DDBJ whole genome shotgun (WGS) entry which is preliminary data.</text>
</comment>
<dbReference type="Proteomes" id="UP001472677">
    <property type="component" value="Unassembled WGS sequence"/>
</dbReference>
<dbReference type="PANTHER" id="PTHR34669">
    <property type="entry name" value="THIOREDOXIN-LIKE FOLD DOMAIN-CONTAINING PROTEIN MRL7L, CHLOROPLASTIC"/>
    <property type="match status" value="1"/>
</dbReference>
<dbReference type="EMBL" id="JBBPBM010000120">
    <property type="protein sequence ID" value="KAK8506130.1"/>
    <property type="molecule type" value="Genomic_DNA"/>
</dbReference>
<organism evidence="1 2">
    <name type="scientific">Hibiscus sabdariffa</name>
    <name type="common">roselle</name>
    <dbReference type="NCBI Taxonomy" id="183260"/>
    <lineage>
        <taxon>Eukaryota</taxon>
        <taxon>Viridiplantae</taxon>
        <taxon>Streptophyta</taxon>
        <taxon>Embryophyta</taxon>
        <taxon>Tracheophyta</taxon>
        <taxon>Spermatophyta</taxon>
        <taxon>Magnoliopsida</taxon>
        <taxon>eudicotyledons</taxon>
        <taxon>Gunneridae</taxon>
        <taxon>Pentapetalae</taxon>
        <taxon>rosids</taxon>
        <taxon>malvids</taxon>
        <taxon>Malvales</taxon>
        <taxon>Malvaceae</taxon>
        <taxon>Malvoideae</taxon>
        <taxon>Hibiscus</taxon>
    </lineage>
</organism>
<proteinExistence type="predicted"/>
<name>A0ABR2BG31_9ROSI</name>
<evidence type="ECO:0000313" key="1">
    <source>
        <dbReference type="EMBL" id="KAK8506130.1"/>
    </source>
</evidence>
<protein>
    <submittedName>
        <fullName evidence="1">Uncharacterized protein</fullName>
    </submittedName>
</protein>
<sequence length="105" mass="12299">MPQNILGNRQSNWMSDLAYALKVRECPQVLFLHGNRIVYRERGNPQASSLLKMMETYTLRAETWCRYQPSNAYQRKYSGNIYTICGSLNFDALKTLMSDRKKLLK</sequence>
<keyword evidence="2" id="KW-1185">Reference proteome</keyword>
<gene>
    <name evidence="1" type="ORF">V6N12_074181</name>
</gene>
<accession>A0ABR2BG31</accession>
<dbReference type="InterPro" id="IPR044701">
    <property type="entry name" value="MRL7/MRL7L"/>
</dbReference>
<evidence type="ECO:0000313" key="2">
    <source>
        <dbReference type="Proteomes" id="UP001472677"/>
    </source>
</evidence>
<dbReference type="PANTHER" id="PTHR34669:SF2">
    <property type="entry name" value="THIOREDOXIN-LIKE FOLD DOMAIN-CONTAINING PROTEIN MRL7, CHLOROPLASTIC"/>
    <property type="match status" value="1"/>
</dbReference>
<reference evidence="1 2" key="1">
    <citation type="journal article" date="2024" name="G3 (Bethesda)">
        <title>Genome assembly of Hibiscus sabdariffa L. provides insights into metabolisms of medicinal natural products.</title>
        <authorList>
            <person name="Kim T."/>
        </authorList>
    </citation>
    <scope>NUCLEOTIDE SEQUENCE [LARGE SCALE GENOMIC DNA]</scope>
    <source>
        <strain evidence="1">TK-2024</strain>
        <tissue evidence="1">Old leaves</tissue>
    </source>
</reference>